<sequence>MPGIHVKFSVNPGSMDTRKAADAAGRLEEILRRHPGESGVRFTADPGDENPLVLPREALLLLAHVLTQVARGRGVSVIPSGAELTTQQAADVLRVSRPYLISLLEAGLIPYRLVGRHRRVVTEDLMEYAHGLWPEGNRPSPGNGTERP</sequence>
<accession>A0ABV8FDE4</accession>
<keyword evidence="3" id="KW-1185">Reference proteome</keyword>
<evidence type="ECO:0000259" key="1">
    <source>
        <dbReference type="Pfam" id="PF12728"/>
    </source>
</evidence>
<gene>
    <name evidence="2" type="ORF">ACFOYY_34645</name>
</gene>
<proteinExistence type="predicted"/>
<dbReference type="InterPro" id="IPR041657">
    <property type="entry name" value="HTH_17"/>
</dbReference>
<comment type="caution">
    <text evidence="2">The sequence shown here is derived from an EMBL/GenBank/DDBJ whole genome shotgun (WGS) entry which is preliminary data.</text>
</comment>
<organism evidence="2 3">
    <name type="scientific">Streptosporangium jomthongense</name>
    <dbReference type="NCBI Taxonomy" id="1193683"/>
    <lineage>
        <taxon>Bacteria</taxon>
        <taxon>Bacillati</taxon>
        <taxon>Actinomycetota</taxon>
        <taxon>Actinomycetes</taxon>
        <taxon>Streptosporangiales</taxon>
        <taxon>Streptosporangiaceae</taxon>
        <taxon>Streptosporangium</taxon>
    </lineage>
</organism>
<dbReference type="Proteomes" id="UP001595698">
    <property type="component" value="Unassembled WGS sequence"/>
</dbReference>
<dbReference type="RefSeq" id="WP_362911529.1">
    <property type="nucleotide sequence ID" value="NZ_JBHSBC010000045.1"/>
</dbReference>
<reference evidence="3" key="1">
    <citation type="journal article" date="2019" name="Int. J. Syst. Evol. Microbiol.">
        <title>The Global Catalogue of Microorganisms (GCM) 10K type strain sequencing project: providing services to taxonomists for standard genome sequencing and annotation.</title>
        <authorList>
            <consortium name="The Broad Institute Genomics Platform"/>
            <consortium name="The Broad Institute Genome Sequencing Center for Infectious Disease"/>
            <person name="Wu L."/>
            <person name="Ma J."/>
        </authorList>
    </citation>
    <scope>NUCLEOTIDE SEQUENCE [LARGE SCALE GENOMIC DNA]</scope>
    <source>
        <strain evidence="3">TBRC 7912</strain>
    </source>
</reference>
<protein>
    <submittedName>
        <fullName evidence="2">Helix-turn-helix domain-containing protein</fullName>
    </submittedName>
</protein>
<name>A0ABV8FDE4_9ACTN</name>
<dbReference type="NCBIfam" id="TIGR01764">
    <property type="entry name" value="excise"/>
    <property type="match status" value="1"/>
</dbReference>
<feature type="domain" description="Helix-turn-helix" evidence="1">
    <location>
        <begin position="84"/>
        <end position="129"/>
    </location>
</feature>
<evidence type="ECO:0000313" key="2">
    <source>
        <dbReference type="EMBL" id="MFC3985313.1"/>
    </source>
</evidence>
<dbReference type="EMBL" id="JBHSBC010000045">
    <property type="protein sequence ID" value="MFC3985313.1"/>
    <property type="molecule type" value="Genomic_DNA"/>
</dbReference>
<dbReference type="InterPro" id="IPR010093">
    <property type="entry name" value="SinI_DNA-bd"/>
</dbReference>
<dbReference type="Pfam" id="PF12728">
    <property type="entry name" value="HTH_17"/>
    <property type="match status" value="1"/>
</dbReference>
<evidence type="ECO:0000313" key="3">
    <source>
        <dbReference type="Proteomes" id="UP001595698"/>
    </source>
</evidence>